<sequence>MKRSIRNILTIQALVIAIVPVLIILTFSIFRLIPEKRSEIEKEQLQLAKAIASQVELQLESSFATLADVALVPMDENLGWHNIQHLVDANMEASATLQAIYVLDLKGIVRAVQVSKADREQIRDFLGIDLSRNNLAKEAAAQKKQIWSDNFLSLVSGKSTVAVAYPSSTKIVIGEMSLDLLSTFLDTIDLRHSQIVLVLDKKGQVIADPHQSMTAQQFNVSNIPLVQRAMLEKIPLSSHFSLNSTDMVGSIIPIARNGWYVLVAEDKRAAFSSLSSMTLTVTVSGIIAILLGMLLAVRSSLKLSSRFEQIAFLARAFSEGNYQAKLPQTDPIVEFNSLASDLERMAECIVARERQTADLNSELHYSEQRLHLATSSAAMGVWDWDVVNNTMVWDRRMIELYGYTPDSFPGGIEAWQNGLHPEDRERAWSECQAALRGEEGWDTVFRILRPDRTVLHIKADGTVLRDDSGAPVRMLGVNYDITARHTLFQQMQTVLDALDALVYVADFDTHEILFINRYGRDIFGDISGKTCWQELQAGQAGPCPFCTNKKLVRPDGTAGEQVVWEFRNTMNNRWFECRDQAIPWSDGRLVRLEIATDITERKRFEDEYRTFIKTAKEGFWITNRSARILDVNDAYCRMSGYAAEEILGRCISDFDVNDDPFVVKERMEKIIDSGHTRFETRHRDKSGVIYDVEVSTSYLKDRDSFCVFIRDIREQKQAEQDNLRLSHMLQESQHIAHIGGWEIDFGDKSLYWSKETYLIHETTPEEYSPTIETAIGFYAPESLPIVSAAVKEAIEEGKDFQLELDLVTAKGRRIRVFTTSKVIRENGVTTKIIGAFQDITDRRRLEEQLRQSQKMEAVGQLAGGVAHDFNNILTVISGYSSLLMMDGSLNDLQKRNIEEIAASAEKAAQLTHGLLAFSRKQTLVMKPENLNHIIQHVHKFLGRIIGEDVILNTSSKDTELPIVADRGQMEQVLINLATNARDAMPGGGVLTVTSELVILDSSFADFHNSEVPLGRYALLTVSDTGAGIFKEHIQHIFEPFFTTKEVGKGTGLGMAIIYGIIKQHNGFINVYSEPGRGTTFRIYLPLQELNGSSCVEMVEAEPPKGGDETILVAEDDPAVGRLVSKILEGSGYEVILAEDGEDAVEKFQANQDRIDLVLMDMIMPKQNGREALEKIERVKPGIKAIFSSGYTADFIESRGMSEMGVELVMKPVQPRELLKKIRQLLDA</sequence>
<proteinExistence type="predicted"/>
<dbReference type="InterPro" id="IPR001610">
    <property type="entry name" value="PAC"/>
</dbReference>
<dbReference type="Gene3D" id="1.10.287.130">
    <property type="match status" value="1"/>
</dbReference>
<dbReference type="InterPro" id="IPR011006">
    <property type="entry name" value="CheY-like_superfamily"/>
</dbReference>
<gene>
    <name evidence="12" type="ORF">GMLC_08140</name>
</gene>
<keyword evidence="5" id="KW-0418">Kinase</keyword>
<dbReference type="Pfam" id="PF08447">
    <property type="entry name" value="PAS_3"/>
    <property type="match status" value="2"/>
</dbReference>
<dbReference type="Gene3D" id="3.30.450.20">
    <property type="entry name" value="PAS domain"/>
    <property type="match status" value="6"/>
</dbReference>
<dbReference type="SMART" id="SM00086">
    <property type="entry name" value="PAC"/>
    <property type="match status" value="4"/>
</dbReference>
<keyword evidence="7" id="KW-1133">Transmembrane helix</keyword>
<dbReference type="Pfam" id="PF00512">
    <property type="entry name" value="HisKA"/>
    <property type="match status" value="1"/>
</dbReference>
<dbReference type="InterPro" id="IPR000700">
    <property type="entry name" value="PAS-assoc_C"/>
</dbReference>
<dbReference type="Pfam" id="PF00989">
    <property type="entry name" value="PAS"/>
    <property type="match status" value="1"/>
</dbReference>
<evidence type="ECO:0000256" key="4">
    <source>
        <dbReference type="ARBA" id="ARBA00022679"/>
    </source>
</evidence>
<evidence type="ECO:0000313" key="13">
    <source>
        <dbReference type="Proteomes" id="UP000587586"/>
    </source>
</evidence>
<dbReference type="InterPro" id="IPR013767">
    <property type="entry name" value="PAS_fold"/>
</dbReference>
<dbReference type="AlphaFoldDB" id="A0A6V8N3V3"/>
<dbReference type="SMART" id="SM00091">
    <property type="entry name" value="PAS"/>
    <property type="match status" value="3"/>
</dbReference>
<evidence type="ECO:0000256" key="2">
    <source>
        <dbReference type="ARBA" id="ARBA00012438"/>
    </source>
</evidence>
<evidence type="ECO:0000313" key="12">
    <source>
        <dbReference type="EMBL" id="GFO67235.1"/>
    </source>
</evidence>
<dbReference type="PROSITE" id="PS50113">
    <property type="entry name" value="PAC"/>
    <property type="match status" value="2"/>
</dbReference>
<dbReference type="InterPro" id="IPR036890">
    <property type="entry name" value="HATPase_C_sf"/>
</dbReference>
<feature type="domain" description="Response regulatory" evidence="9">
    <location>
        <begin position="1109"/>
        <end position="1225"/>
    </location>
</feature>
<dbReference type="NCBIfam" id="TIGR00229">
    <property type="entry name" value="sensory_box"/>
    <property type="match status" value="2"/>
</dbReference>
<dbReference type="CDD" id="cd18774">
    <property type="entry name" value="PDC2_HK_sensor"/>
    <property type="match status" value="1"/>
</dbReference>
<dbReference type="PRINTS" id="PR00344">
    <property type="entry name" value="BCTRLSENSOR"/>
</dbReference>
<comment type="catalytic activity">
    <reaction evidence="1">
        <text>ATP + protein L-histidine = ADP + protein N-phospho-L-histidine.</text>
        <dbReference type="EC" id="2.7.13.3"/>
    </reaction>
</comment>
<dbReference type="InterPro" id="IPR003661">
    <property type="entry name" value="HisK_dim/P_dom"/>
</dbReference>
<dbReference type="SMART" id="SM00387">
    <property type="entry name" value="HATPase_c"/>
    <property type="match status" value="1"/>
</dbReference>
<evidence type="ECO:0000256" key="5">
    <source>
        <dbReference type="ARBA" id="ARBA00022777"/>
    </source>
</evidence>
<dbReference type="InterPro" id="IPR035965">
    <property type="entry name" value="PAS-like_dom_sf"/>
</dbReference>
<dbReference type="Gene3D" id="2.10.70.100">
    <property type="match status" value="1"/>
</dbReference>
<dbReference type="PROSITE" id="PS50109">
    <property type="entry name" value="HIS_KIN"/>
    <property type="match status" value="1"/>
</dbReference>
<dbReference type="SUPFAM" id="SSF55874">
    <property type="entry name" value="ATPase domain of HSP90 chaperone/DNA topoisomerase II/histidine kinase"/>
    <property type="match status" value="1"/>
</dbReference>
<protein>
    <recommendedName>
        <fullName evidence="2">histidine kinase</fullName>
        <ecNumber evidence="2">2.7.13.3</ecNumber>
    </recommendedName>
</protein>
<feature type="domain" description="Histidine kinase" evidence="8">
    <location>
        <begin position="864"/>
        <end position="1088"/>
    </location>
</feature>
<reference evidence="13" key="1">
    <citation type="submission" date="2020-06" db="EMBL/GenBank/DDBJ databases">
        <title>Draft genomic sequecing of Geomonas sp. Red745.</title>
        <authorList>
            <person name="Itoh H."/>
            <person name="Xu Z.X."/>
            <person name="Ushijima N."/>
            <person name="Masuda Y."/>
            <person name="Shiratori Y."/>
            <person name="Senoo K."/>
        </authorList>
    </citation>
    <scope>NUCLEOTIDE SEQUENCE [LARGE SCALE GENOMIC DNA]</scope>
    <source>
        <strain evidence="13">Red745</strain>
    </source>
</reference>
<evidence type="ECO:0000259" key="8">
    <source>
        <dbReference type="PROSITE" id="PS50109"/>
    </source>
</evidence>
<keyword evidence="3 6" id="KW-0597">Phosphoprotein</keyword>
<dbReference type="GO" id="GO:0000155">
    <property type="term" value="F:phosphorelay sensor kinase activity"/>
    <property type="evidence" value="ECO:0007669"/>
    <property type="project" value="InterPro"/>
</dbReference>
<keyword evidence="7" id="KW-0812">Transmembrane</keyword>
<dbReference type="PANTHER" id="PTHR43304">
    <property type="entry name" value="PHYTOCHROME-LIKE PROTEIN CPH1"/>
    <property type="match status" value="1"/>
</dbReference>
<dbReference type="SUPFAM" id="SSF52172">
    <property type="entry name" value="CheY-like"/>
    <property type="match status" value="1"/>
</dbReference>
<dbReference type="Pfam" id="PF13426">
    <property type="entry name" value="PAS_9"/>
    <property type="match status" value="1"/>
</dbReference>
<evidence type="ECO:0000256" key="7">
    <source>
        <dbReference type="SAM" id="Phobius"/>
    </source>
</evidence>
<name>A0A6V8N3V3_9BACT</name>
<evidence type="ECO:0000259" key="10">
    <source>
        <dbReference type="PROSITE" id="PS50112"/>
    </source>
</evidence>
<keyword evidence="7" id="KW-0472">Membrane</keyword>
<dbReference type="CDD" id="cd00156">
    <property type="entry name" value="REC"/>
    <property type="match status" value="1"/>
</dbReference>
<dbReference type="EMBL" id="BLXZ01000002">
    <property type="protein sequence ID" value="GFO67235.1"/>
    <property type="molecule type" value="Genomic_DNA"/>
</dbReference>
<feature type="domain" description="PAC" evidence="11">
    <location>
        <begin position="441"/>
        <end position="493"/>
    </location>
</feature>
<dbReference type="SUPFAM" id="SSF55785">
    <property type="entry name" value="PYP-like sensor domain (PAS domain)"/>
    <property type="match status" value="4"/>
</dbReference>
<dbReference type="Gene3D" id="3.40.50.2300">
    <property type="match status" value="1"/>
</dbReference>
<accession>A0A6V8N3V3</accession>
<dbReference type="Gene3D" id="3.30.565.10">
    <property type="entry name" value="Histidine kinase-like ATPase, C-terminal domain"/>
    <property type="match status" value="1"/>
</dbReference>
<feature type="modified residue" description="4-aspartylphosphate" evidence="6">
    <location>
        <position position="1160"/>
    </location>
</feature>
<keyword evidence="13" id="KW-1185">Reference proteome</keyword>
<dbReference type="RefSeq" id="WP_183359789.1">
    <property type="nucleotide sequence ID" value="NZ_BLXZ01000002.1"/>
</dbReference>
<feature type="domain" description="PAS" evidence="10">
    <location>
        <begin position="366"/>
        <end position="438"/>
    </location>
</feature>
<evidence type="ECO:0000256" key="6">
    <source>
        <dbReference type="PROSITE-ProRule" id="PRU00169"/>
    </source>
</evidence>
<dbReference type="InterPro" id="IPR001789">
    <property type="entry name" value="Sig_transdc_resp-reg_receiver"/>
</dbReference>
<dbReference type="SMART" id="SM00448">
    <property type="entry name" value="REC"/>
    <property type="match status" value="1"/>
</dbReference>
<dbReference type="Pfam" id="PF02518">
    <property type="entry name" value="HATPase_c"/>
    <property type="match status" value="1"/>
</dbReference>
<feature type="domain" description="PAC" evidence="11">
    <location>
        <begin position="800"/>
        <end position="851"/>
    </location>
</feature>
<dbReference type="GO" id="GO:0006355">
    <property type="term" value="P:regulation of DNA-templated transcription"/>
    <property type="evidence" value="ECO:0007669"/>
    <property type="project" value="InterPro"/>
</dbReference>
<feature type="domain" description="PAS" evidence="10">
    <location>
        <begin position="604"/>
        <end position="674"/>
    </location>
</feature>
<feature type="transmembrane region" description="Helical" evidence="7">
    <location>
        <begin position="12"/>
        <end position="33"/>
    </location>
</feature>
<evidence type="ECO:0000256" key="1">
    <source>
        <dbReference type="ARBA" id="ARBA00000085"/>
    </source>
</evidence>
<dbReference type="InterPro" id="IPR013655">
    <property type="entry name" value="PAS_fold_3"/>
</dbReference>
<dbReference type="PANTHER" id="PTHR43304:SF1">
    <property type="entry name" value="PAC DOMAIN-CONTAINING PROTEIN"/>
    <property type="match status" value="1"/>
</dbReference>
<dbReference type="SUPFAM" id="SSF47384">
    <property type="entry name" value="Homodimeric domain of signal transducing histidine kinase"/>
    <property type="match status" value="1"/>
</dbReference>
<dbReference type="InterPro" id="IPR003594">
    <property type="entry name" value="HATPase_dom"/>
</dbReference>
<dbReference type="PROSITE" id="PS50110">
    <property type="entry name" value="RESPONSE_REGULATORY"/>
    <property type="match status" value="1"/>
</dbReference>
<dbReference type="InterPro" id="IPR004358">
    <property type="entry name" value="Sig_transdc_His_kin-like_C"/>
</dbReference>
<dbReference type="CDD" id="cd00082">
    <property type="entry name" value="HisKA"/>
    <property type="match status" value="1"/>
</dbReference>
<dbReference type="EC" id="2.7.13.3" evidence="2"/>
<dbReference type="InterPro" id="IPR036097">
    <property type="entry name" value="HisK_dim/P_sf"/>
</dbReference>
<comment type="caution">
    <text evidence="12">The sequence shown here is derived from an EMBL/GenBank/DDBJ whole genome shotgun (WGS) entry which is preliminary data.</text>
</comment>
<evidence type="ECO:0000259" key="11">
    <source>
        <dbReference type="PROSITE" id="PS50113"/>
    </source>
</evidence>
<dbReference type="Gene3D" id="6.10.340.10">
    <property type="match status" value="1"/>
</dbReference>
<organism evidence="12 13">
    <name type="scientific">Geomonas limicola</name>
    <dbReference type="NCBI Taxonomy" id="2740186"/>
    <lineage>
        <taxon>Bacteria</taxon>
        <taxon>Pseudomonadati</taxon>
        <taxon>Thermodesulfobacteriota</taxon>
        <taxon>Desulfuromonadia</taxon>
        <taxon>Geobacterales</taxon>
        <taxon>Geobacteraceae</taxon>
        <taxon>Geomonas</taxon>
    </lineage>
</organism>
<evidence type="ECO:0000256" key="3">
    <source>
        <dbReference type="ARBA" id="ARBA00022553"/>
    </source>
</evidence>
<dbReference type="InterPro" id="IPR005467">
    <property type="entry name" value="His_kinase_dom"/>
</dbReference>
<dbReference type="InterPro" id="IPR000014">
    <property type="entry name" value="PAS"/>
</dbReference>
<dbReference type="Proteomes" id="UP000587586">
    <property type="component" value="Unassembled WGS sequence"/>
</dbReference>
<dbReference type="CDD" id="cd00130">
    <property type="entry name" value="PAS"/>
    <property type="match status" value="2"/>
</dbReference>
<keyword evidence="4" id="KW-0808">Transferase</keyword>
<dbReference type="PROSITE" id="PS50112">
    <property type="entry name" value="PAS"/>
    <property type="match status" value="2"/>
</dbReference>
<dbReference type="Pfam" id="PF00072">
    <property type="entry name" value="Response_reg"/>
    <property type="match status" value="1"/>
</dbReference>
<evidence type="ECO:0000259" key="9">
    <source>
        <dbReference type="PROSITE" id="PS50110"/>
    </source>
</evidence>
<dbReference type="InterPro" id="IPR052162">
    <property type="entry name" value="Sensor_kinase/Photoreceptor"/>
</dbReference>
<dbReference type="SMART" id="SM00388">
    <property type="entry name" value="HisKA"/>
    <property type="match status" value="1"/>
</dbReference>